<dbReference type="AlphaFoldDB" id="A0A5M8RSE0"/>
<keyword evidence="1" id="KW-0472">Membrane</keyword>
<feature type="transmembrane region" description="Helical" evidence="1">
    <location>
        <begin position="7"/>
        <end position="28"/>
    </location>
</feature>
<organism evidence="2 3">
    <name type="scientific">Bacillus swezeyi</name>
    <dbReference type="NCBI Taxonomy" id="1925020"/>
    <lineage>
        <taxon>Bacteria</taxon>
        <taxon>Bacillati</taxon>
        <taxon>Bacillota</taxon>
        <taxon>Bacilli</taxon>
        <taxon>Bacillales</taxon>
        <taxon>Bacillaceae</taxon>
        <taxon>Bacillus</taxon>
    </lineage>
</organism>
<dbReference type="Proteomes" id="UP000324326">
    <property type="component" value="Unassembled WGS sequence"/>
</dbReference>
<comment type="caution">
    <text evidence="2">The sequence shown here is derived from an EMBL/GenBank/DDBJ whole genome shotgun (WGS) entry which is preliminary data.</text>
</comment>
<keyword evidence="1" id="KW-0812">Transmembrane</keyword>
<evidence type="ECO:0000256" key="1">
    <source>
        <dbReference type="SAM" id="Phobius"/>
    </source>
</evidence>
<name>A0A5M8RSE0_9BACI</name>
<accession>A0A5M8RSE0</accession>
<sequence length="69" mass="7824">MKQYFKHYSSLDMATMLILIAGIVAIDFEKVGTLGKITGIILYLAVIVTLLKGLIMIWSEKRHEGKRKN</sequence>
<dbReference type="EMBL" id="QSND01000002">
    <property type="protein sequence ID" value="KAA6450428.1"/>
    <property type="molecule type" value="Genomic_DNA"/>
</dbReference>
<dbReference type="RefSeq" id="WP_148956414.1">
    <property type="nucleotide sequence ID" value="NZ_JAYLVX010000003.1"/>
</dbReference>
<feature type="transmembrane region" description="Helical" evidence="1">
    <location>
        <begin position="40"/>
        <end position="59"/>
    </location>
</feature>
<evidence type="ECO:0000313" key="2">
    <source>
        <dbReference type="EMBL" id="KAA6450428.1"/>
    </source>
</evidence>
<protein>
    <submittedName>
        <fullName evidence="2">Uncharacterized protein</fullName>
    </submittedName>
</protein>
<evidence type="ECO:0000313" key="3">
    <source>
        <dbReference type="Proteomes" id="UP000324326"/>
    </source>
</evidence>
<reference evidence="2 3" key="1">
    <citation type="submission" date="2018-08" db="EMBL/GenBank/DDBJ databases">
        <title>Bacillus phenotypic plasticity.</title>
        <authorList>
            <person name="Hurtado E."/>
        </authorList>
    </citation>
    <scope>NUCLEOTIDE SEQUENCE [LARGE SCALE GENOMIC DNA]</scope>
    <source>
        <strain evidence="2 3">427</strain>
    </source>
</reference>
<gene>
    <name evidence="2" type="ORF">DX927_05995</name>
</gene>
<keyword evidence="1" id="KW-1133">Transmembrane helix</keyword>
<proteinExistence type="predicted"/>